<proteinExistence type="inferred from homology"/>
<evidence type="ECO:0000256" key="1">
    <source>
        <dbReference type="ARBA" id="ARBA00006479"/>
    </source>
</evidence>
<reference evidence="2 3" key="1">
    <citation type="submission" date="2019-08" db="EMBL/GenBank/DDBJ databases">
        <title>Bacillus genomes from the desert of Cuatro Cienegas, Coahuila.</title>
        <authorList>
            <person name="Olmedo-Alvarez G."/>
        </authorList>
    </citation>
    <scope>NUCLEOTIDE SEQUENCE [LARGE SCALE GENOMIC DNA]</scope>
    <source>
        <strain evidence="2 3">CH87b_3T</strain>
    </source>
</reference>
<name>A0A5D4U7H9_9BACI</name>
<dbReference type="PANTHER" id="PTHR18964">
    <property type="entry name" value="ROK (REPRESSOR, ORF, KINASE) FAMILY"/>
    <property type="match status" value="1"/>
</dbReference>
<comment type="similarity">
    <text evidence="1">Belongs to the ROK (NagC/XylR) family.</text>
</comment>
<gene>
    <name evidence="2" type="ORF">FZC85_18510</name>
</gene>
<dbReference type="InterPro" id="IPR000600">
    <property type="entry name" value="ROK"/>
</dbReference>
<dbReference type="Pfam" id="PF00480">
    <property type="entry name" value="ROK"/>
    <property type="match status" value="1"/>
</dbReference>
<comment type="caution">
    <text evidence="2">The sequence shown here is derived from an EMBL/GenBank/DDBJ whole genome shotgun (WGS) entry which is preliminary data.</text>
</comment>
<dbReference type="OrthoDB" id="9795247at2"/>
<accession>A0A5D4U7H9</accession>
<evidence type="ECO:0000313" key="2">
    <source>
        <dbReference type="EMBL" id="TYS83090.1"/>
    </source>
</evidence>
<dbReference type="InterPro" id="IPR043129">
    <property type="entry name" value="ATPase_NBD"/>
</dbReference>
<dbReference type="PANTHER" id="PTHR18964:SF149">
    <property type="entry name" value="BIFUNCTIONAL UDP-N-ACETYLGLUCOSAMINE 2-EPIMERASE_N-ACETYLMANNOSAMINE KINASE"/>
    <property type="match status" value="1"/>
</dbReference>
<dbReference type="EMBL" id="VTEZ01000006">
    <property type="protein sequence ID" value="TYS83090.1"/>
    <property type="molecule type" value="Genomic_DNA"/>
</dbReference>
<dbReference type="RefSeq" id="WP_148970501.1">
    <property type="nucleotide sequence ID" value="NZ_JBNIKW010000006.1"/>
</dbReference>
<dbReference type="Proteomes" id="UP000324269">
    <property type="component" value="Unassembled WGS sequence"/>
</dbReference>
<organism evidence="2 3">
    <name type="scientific">Rossellomorea aquimaris</name>
    <dbReference type="NCBI Taxonomy" id="189382"/>
    <lineage>
        <taxon>Bacteria</taxon>
        <taxon>Bacillati</taxon>
        <taxon>Bacillota</taxon>
        <taxon>Bacilli</taxon>
        <taxon>Bacillales</taxon>
        <taxon>Bacillaceae</taxon>
        <taxon>Rossellomorea</taxon>
    </lineage>
</organism>
<dbReference type="AlphaFoldDB" id="A0A5D4U7H9"/>
<sequence length="305" mass="32680">MSHIVCFDIGGTFIKYGVFDPKGNLLVKSKMATPTSHEIPDVLNNKVKLLQQDFHISAIGISSCGLVDREKGVILFSNNIKGYSGMKLGEILFSKTQIPVSVENDVKSACLGEMWQGAVKGKRNAVFLTLGTGIGSSIVMDGRIVNGSSGLAGELGHTVIVAGGKPCSCGRKGCLERYASTSAFVQDYKEQKGVAVEDVSGETIMKLVKQGDPVALLVYEQFIHYISMGLTNVIHLLNPEKIIIGGGITEGEGPLLQDINIQLRKEVMDVYGNEDTVIASSLGNDAGLYGACYLALNRMNMKESV</sequence>
<protein>
    <submittedName>
        <fullName evidence="2">ROK family protein</fullName>
    </submittedName>
</protein>
<dbReference type="CDD" id="cd24068">
    <property type="entry name" value="ASKHA_NBD_ROK_FnNanK-like"/>
    <property type="match status" value="1"/>
</dbReference>
<dbReference type="Gene3D" id="3.30.420.40">
    <property type="match status" value="2"/>
</dbReference>
<evidence type="ECO:0000313" key="3">
    <source>
        <dbReference type="Proteomes" id="UP000324269"/>
    </source>
</evidence>
<dbReference type="SUPFAM" id="SSF53067">
    <property type="entry name" value="Actin-like ATPase domain"/>
    <property type="match status" value="1"/>
</dbReference>